<reference evidence="1" key="1">
    <citation type="submission" date="2024-09" db="EMBL/GenBank/DDBJ databases">
        <title>Black Yeasts Isolated from many extreme environments.</title>
        <authorList>
            <person name="Coleine C."/>
            <person name="Stajich J.E."/>
            <person name="Selbmann L."/>
        </authorList>
    </citation>
    <scope>NUCLEOTIDE SEQUENCE</scope>
    <source>
        <strain evidence="1">CCFEE 5737</strain>
    </source>
</reference>
<dbReference type="Proteomes" id="UP001186974">
    <property type="component" value="Unassembled WGS sequence"/>
</dbReference>
<organism evidence="1 2">
    <name type="scientific">Coniosporium uncinatum</name>
    <dbReference type="NCBI Taxonomy" id="93489"/>
    <lineage>
        <taxon>Eukaryota</taxon>
        <taxon>Fungi</taxon>
        <taxon>Dikarya</taxon>
        <taxon>Ascomycota</taxon>
        <taxon>Pezizomycotina</taxon>
        <taxon>Dothideomycetes</taxon>
        <taxon>Dothideomycetes incertae sedis</taxon>
        <taxon>Coniosporium</taxon>
    </lineage>
</organism>
<sequence length="326" mass="34921">MADFTKKTHRTSYPAISPTSPSNSHAERTVLITGGTGGIGLATAHSFVRAGAARIIITGRRPDILSNAVKELEAGSSTSKSVVIGKTLDLASTPSIQQLWWELRNENVEIDTLILNAGMLEHHSILGDFATTIAMYTTNVLQNLQMADRFIKQFSPPSPSSSTDRKQKTLLFIASVESSIMPTIPGHGAYAATKAAAASMLQTLAFERPVSELKILNIHPGAVLTEAARANGFTEDSLSWDAPELPGDFCVWACGEQAGFLHGRFVHAAWDVEELVERKGEIEGDEAVLRIGIEGSRGMGMEAFMEGLVKKGKEEGKVAEQEGGGS</sequence>
<proteinExistence type="predicted"/>
<name>A0ACC3DVJ4_9PEZI</name>
<evidence type="ECO:0000313" key="1">
    <source>
        <dbReference type="EMBL" id="KAK3080750.1"/>
    </source>
</evidence>
<dbReference type="EMBL" id="JAWDJW010000419">
    <property type="protein sequence ID" value="KAK3080750.1"/>
    <property type="molecule type" value="Genomic_DNA"/>
</dbReference>
<gene>
    <name evidence="1" type="ORF">LTS18_013519</name>
</gene>
<comment type="caution">
    <text evidence="1">The sequence shown here is derived from an EMBL/GenBank/DDBJ whole genome shotgun (WGS) entry which is preliminary data.</text>
</comment>
<evidence type="ECO:0000313" key="2">
    <source>
        <dbReference type="Proteomes" id="UP001186974"/>
    </source>
</evidence>
<accession>A0ACC3DVJ4</accession>
<keyword evidence="2" id="KW-1185">Reference proteome</keyword>
<protein>
    <submittedName>
        <fullName evidence="1">Uncharacterized protein</fullName>
    </submittedName>
</protein>